<protein>
    <recommendedName>
        <fullName evidence="3">F-box domain-containing protein</fullName>
    </recommendedName>
</protein>
<accession>A0ABR2ZEI8</accession>
<evidence type="ECO:0008006" key="3">
    <source>
        <dbReference type="Google" id="ProtNLM"/>
    </source>
</evidence>
<evidence type="ECO:0000313" key="1">
    <source>
        <dbReference type="EMBL" id="KAL0059753.1"/>
    </source>
</evidence>
<dbReference type="Proteomes" id="UP001437256">
    <property type="component" value="Unassembled WGS sequence"/>
</dbReference>
<proteinExistence type="predicted"/>
<dbReference type="CDD" id="cd09917">
    <property type="entry name" value="F-box_SF"/>
    <property type="match status" value="1"/>
</dbReference>
<reference evidence="1 2" key="1">
    <citation type="submission" date="2024-05" db="EMBL/GenBank/DDBJ databases">
        <title>A draft genome resource for the thread blight pathogen Marasmius tenuissimus strain MS-2.</title>
        <authorList>
            <person name="Yulfo-Soto G.E."/>
            <person name="Baruah I.K."/>
            <person name="Amoako-Attah I."/>
            <person name="Bukari Y."/>
            <person name="Meinhardt L.W."/>
            <person name="Bailey B.A."/>
            <person name="Cohen S.P."/>
        </authorList>
    </citation>
    <scope>NUCLEOTIDE SEQUENCE [LARGE SCALE GENOMIC DNA]</scope>
    <source>
        <strain evidence="1 2">MS-2</strain>
    </source>
</reference>
<dbReference type="InterPro" id="IPR036047">
    <property type="entry name" value="F-box-like_dom_sf"/>
</dbReference>
<gene>
    <name evidence="1" type="ORF">AAF712_013478</name>
</gene>
<keyword evidence="2" id="KW-1185">Reference proteome</keyword>
<dbReference type="SUPFAM" id="SSF81383">
    <property type="entry name" value="F-box domain"/>
    <property type="match status" value="1"/>
</dbReference>
<name>A0ABR2ZEI8_9AGAR</name>
<dbReference type="EMBL" id="JBBXMP010000208">
    <property type="protein sequence ID" value="KAL0059753.1"/>
    <property type="molecule type" value="Genomic_DNA"/>
</dbReference>
<comment type="caution">
    <text evidence="1">The sequence shown here is derived from an EMBL/GenBank/DDBJ whole genome shotgun (WGS) entry which is preliminary data.</text>
</comment>
<sequence length="562" mass="64013">MEFSGSSLKNAGDNLKAGMLKRQSYFQSKPEKFREMKPRLPHELVLLIVSMLDDDSLRQCALAARRFLPYARNRTFGRLTFKKEEDHEEGRLSHHLDRLTELIRPNRVRWHTKSARFLALLESTPGLAELVKELVVEGKPSTGRFWSPGDRLLLHQILPRLHNLETISLLFYRDKEFPFQYFSETSRAAIVRALHSPKIRRVTVENVSFNSIDTLLFFLRHTVAGGGLKELSITTWGQLPGRTYSLAPPDLPPMLASELCSLQVNAPPPIVEEILQWAKSEESHLSLDSLSRFEVVGAVTQAQLNLVAQISSSALRSQHLHHLGIVVGEEATHPNLASSPPDIPNHLTRCLLSGLTKNLHTLTLYSISVEARRTAYWPTPSSSLTWWITLFTQTSFPTLQEFRIDRRGFCSLHILCPQHIAHNPRLISRRHISPETYHQLENALYRSAPNATLRIDLEASGTGESTLAAWKEWYFPSNDCSYLKACFPFAHLPEDPSLNTRLAIYLRARVKLAARSGRAKQGCVYEHGCFVYTPERRWIRLEGVDEDVYLSDVNARRTVMNM</sequence>
<evidence type="ECO:0000313" key="2">
    <source>
        <dbReference type="Proteomes" id="UP001437256"/>
    </source>
</evidence>
<organism evidence="1 2">
    <name type="scientific">Marasmius tenuissimus</name>
    <dbReference type="NCBI Taxonomy" id="585030"/>
    <lineage>
        <taxon>Eukaryota</taxon>
        <taxon>Fungi</taxon>
        <taxon>Dikarya</taxon>
        <taxon>Basidiomycota</taxon>
        <taxon>Agaricomycotina</taxon>
        <taxon>Agaricomycetes</taxon>
        <taxon>Agaricomycetidae</taxon>
        <taxon>Agaricales</taxon>
        <taxon>Marasmiineae</taxon>
        <taxon>Marasmiaceae</taxon>
        <taxon>Marasmius</taxon>
    </lineage>
</organism>